<sequence length="452" mass="48737">MQRFETVGHARPVALVQPGTDLTAPLAPSVAVEANVTGTSPVSLSLVSGEVTLTGTYDGTLGLTVTTGSRTTRHQSRRSSHPEAPVTTVGLALTGTHLSVLTREGGAPDSGWTVRGRLDLLDRVDTRDEAWLAGLVHHVTGTVGEVRAGAFGQLGLRDLRVVSHADGSPWREDGPDGEHVLLTATSAGPGFFDTAHTSVWSLDPRTLALEHRSDLFFRRPDRPGVFGDHASHLLRDTRGDHSRWLLTTSTWGDFDKSAPDASVGVTLAETRVDLTRGRHVLDTRALALPTTGLRSVGVWDPHLVRTDEGWLVAYVSARRFFRFHPVLAGGPSLDDLTLLGAASDRRATEGPVLARLDGADGRWQVLASDGRDGRAGQRRRYPVLDLHPDLPADRRLAEVGALDAPYPANIPWPTLLEEDDGWLMIGFDGRPHGGRLVGYGSHGRVVFARAPR</sequence>
<protein>
    <submittedName>
        <fullName evidence="1">Uncharacterized protein</fullName>
    </submittedName>
</protein>
<evidence type="ECO:0000313" key="1">
    <source>
        <dbReference type="EMBL" id="SFI44431.1"/>
    </source>
</evidence>
<dbReference type="EMBL" id="FOQG01000008">
    <property type="protein sequence ID" value="SFI44431.1"/>
    <property type="molecule type" value="Genomic_DNA"/>
</dbReference>
<name>A0A1I3I922_9ACTN</name>
<organism evidence="1 2">
    <name type="scientific">Nocardioides psychrotolerans</name>
    <dbReference type="NCBI Taxonomy" id="1005945"/>
    <lineage>
        <taxon>Bacteria</taxon>
        <taxon>Bacillati</taxon>
        <taxon>Actinomycetota</taxon>
        <taxon>Actinomycetes</taxon>
        <taxon>Propionibacteriales</taxon>
        <taxon>Nocardioidaceae</taxon>
        <taxon>Nocardioides</taxon>
    </lineage>
</organism>
<dbReference type="AlphaFoldDB" id="A0A1I3I922"/>
<gene>
    <name evidence="1" type="ORF">SAMN05216561_108168</name>
</gene>
<dbReference type="RefSeq" id="WP_177223720.1">
    <property type="nucleotide sequence ID" value="NZ_BKAF01000036.1"/>
</dbReference>
<accession>A0A1I3I922</accession>
<dbReference type="STRING" id="1005945.SAMN05216561_108168"/>
<reference evidence="1 2" key="1">
    <citation type="submission" date="2016-10" db="EMBL/GenBank/DDBJ databases">
        <authorList>
            <person name="de Groot N.N."/>
        </authorList>
    </citation>
    <scope>NUCLEOTIDE SEQUENCE [LARGE SCALE GENOMIC DNA]</scope>
    <source>
        <strain evidence="1 2">CGMCC 1.11156</strain>
    </source>
</reference>
<keyword evidence="2" id="KW-1185">Reference proteome</keyword>
<dbReference type="Proteomes" id="UP000198649">
    <property type="component" value="Unassembled WGS sequence"/>
</dbReference>
<proteinExistence type="predicted"/>
<evidence type="ECO:0000313" key="2">
    <source>
        <dbReference type="Proteomes" id="UP000198649"/>
    </source>
</evidence>